<keyword evidence="1" id="KW-0472">Membrane</keyword>
<dbReference type="Proteomes" id="UP000315700">
    <property type="component" value="Chromosome"/>
</dbReference>
<accession>A0A517SBW1</accession>
<dbReference type="Gene3D" id="3.40.50.880">
    <property type="match status" value="1"/>
</dbReference>
<reference evidence="2 3" key="1">
    <citation type="submission" date="2019-02" db="EMBL/GenBank/DDBJ databases">
        <title>Deep-cultivation of Planctomycetes and their phenomic and genomic characterization uncovers novel biology.</title>
        <authorList>
            <person name="Wiegand S."/>
            <person name="Jogler M."/>
            <person name="Boedeker C."/>
            <person name="Pinto D."/>
            <person name="Vollmers J."/>
            <person name="Rivas-Marin E."/>
            <person name="Kohn T."/>
            <person name="Peeters S.H."/>
            <person name="Heuer A."/>
            <person name="Rast P."/>
            <person name="Oberbeckmann S."/>
            <person name="Bunk B."/>
            <person name="Jeske O."/>
            <person name="Meyerdierks A."/>
            <person name="Storesund J.E."/>
            <person name="Kallscheuer N."/>
            <person name="Luecker S."/>
            <person name="Lage O.M."/>
            <person name="Pohl T."/>
            <person name="Merkel B.J."/>
            <person name="Hornburger P."/>
            <person name="Mueller R.-W."/>
            <person name="Bruemmer F."/>
            <person name="Labrenz M."/>
            <person name="Spormann A.M."/>
            <person name="Op den Camp H."/>
            <person name="Overmann J."/>
            <person name="Amann R."/>
            <person name="Jetten M.S.M."/>
            <person name="Mascher T."/>
            <person name="Medema M.H."/>
            <person name="Devos D.P."/>
            <person name="Kaster A.-K."/>
            <person name="Ovreas L."/>
            <person name="Rohde M."/>
            <person name="Galperin M.Y."/>
            <person name="Jogler C."/>
        </authorList>
    </citation>
    <scope>NUCLEOTIDE SEQUENCE [LARGE SCALE GENOMIC DNA]</scope>
    <source>
        <strain evidence="2 3">Pan44</strain>
    </source>
</reference>
<name>A0A517SBW1_9PLAN</name>
<dbReference type="SUPFAM" id="SSF52317">
    <property type="entry name" value="Class I glutamine amidotransferase-like"/>
    <property type="match status" value="1"/>
</dbReference>
<proteinExistence type="predicted"/>
<evidence type="ECO:0008006" key="4">
    <source>
        <dbReference type="Google" id="ProtNLM"/>
    </source>
</evidence>
<protein>
    <recommendedName>
        <fullName evidence="4">VWFA domain-containing protein</fullName>
    </recommendedName>
</protein>
<dbReference type="PANTHER" id="PTHR37947">
    <property type="entry name" value="BLL2462 PROTEIN"/>
    <property type="match status" value="1"/>
</dbReference>
<dbReference type="RefSeq" id="WP_145028967.1">
    <property type="nucleotide sequence ID" value="NZ_CP036271.1"/>
</dbReference>
<dbReference type="AlphaFoldDB" id="A0A517SBW1"/>
<dbReference type="InterPro" id="IPR029062">
    <property type="entry name" value="Class_I_gatase-like"/>
</dbReference>
<dbReference type="EMBL" id="CP036271">
    <property type="protein sequence ID" value="QDT53621.1"/>
    <property type="molecule type" value="Genomic_DNA"/>
</dbReference>
<organism evidence="2 3">
    <name type="scientific">Caulifigura coniformis</name>
    <dbReference type="NCBI Taxonomy" id="2527983"/>
    <lineage>
        <taxon>Bacteria</taxon>
        <taxon>Pseudomonadati</taxon>
        <taxon>Planctomycetota</taxon>
        <taxon>Planctomycetia</taxon>
        <taxon>Planctomycetales</taxon>
        <taxon>Planctomycetaceae</taxon>
        <taxon>Caulifigura</taxon>
    </lineage>
</organism>
<evidence type="ECO:0000313" key="3">
    <source>
        <dbReference type="Proteomes" id="UP000315700"/>
    </source>
</evidence>
<evidence type="ECO:0000256" key="1">
    <source>
        <dbReference type="SAM" id="Phobius"/>
    </source>
</evidence>
<keyword evidence="1" id="KW-0812">Transmembrane</keyword>
<dbReference type="PANTHER" id="PTHR37947:SF1">
    <property type="entry name" value="BLL2462 PROTEIN"/>
    <property type="match status" value="1"/>
</dbReference>
<dbReference type="InParanoid" id="A0A517SBW1"/>
<keyword evidence="3" id="KW-1185">Reference proteome</keyword>
<keyword evidence="1" id="KW-1133">Transmembrane helix</keyword>
<dbReference type="KEGG" id="ccos:Pan44_16440"/>
<feature type="transmembrane region" description="Helical" evidence="1">
    <location>
        <begin position="30"/>
        <end position="50"/>
    </location>
</feature>
<evidence type="ECO:0000313" key="2">
    <source>
        <dbReference type="EMBL" id="QDT53621.1"/>
    </source>
</evidence>
<sequence>MAFLIVCVLAACGLIVLLHSYERKLISRKLGVTLLSLRLAAVACLFLVLLEPVMAWMTSAERSGRVVVAVDGSVSMDTIDLQSTKAEKLAWARAIGLIGNSDSDQRLERWIAAYDKGESPEWATSDEEPDAEKRRLLSEARRQNVEGLLKELDGFTRKDLVQRLLGPGREGLLRQLEGNVAVDLVVFGGNTIDADPATLGNTLKQPPRLLKPEETDLVQAITSAAAHSGRGKLEGIVVLTDGRNSTEQRAQQETTSAPAISTPVYPVLIGSGHKPKDLAVAVLDSPPSAFLNDKPVVRATLRTAGFADTDVVVELTRLDKPDMEPQRKTLRPTGPTTDVEFTLDADEVGRRRYKLAAVVQPGETRDDNNERQFSMQIVDDQASILILDGEPRWEFRYLESALHRDERVKVEAVVFRQPYMGLLPEPFFPRALTLPEDVRPAAESPFARFDLVIVGDVPPQQVTDEVWRWLDRYVREEGGTLILAAGQRDFPLKHRSEIVQSLLPVVDLEPYTVDPASGIAAPRDRGFRWHVSPDGEAFDVLRLAQTDEENRDVWENLPGHSWGLVGMAKPGATVWASAMPPRGQPGPNWDREHALFAQQYVGAGQVVWLGVDSTWRWRYGVGDAYHHRFWGQLARWAADFKSAAGNEFVRFGVDRPSINPDEETVVRARWDAKFLRKHPELKARARVMRINGDAEEEAAVIELKPTDGRAIVFEGRVSRLKAGEYRVRLEADGVPLGDIPIQAELLVTERLTPELADVSANREWLAEVARASNGRLFEAGDVRELPKLFDRSTESVSEHQQLTVWNHWGVLAILLALLSTEWILRKLNGLP</sequence>
<gene>
    <name evidence="2" type="ORF">Pan44_16440</name>
</gene>
<dbReference type="OrthoDB" id="252901at2"/>